<evidence type="ECO:0000313" key="2">
    <source>
        <dbReference type="Proteomes" id="UP000447434"/>
    </source>
</evidence>
<dbReference type="EMBL" id="WOCE01000019">
    <property type="protein sequence ID" value="KAE9592348.1"/>
    <property type="molecule type" value="Genomic_DNA"/>
</dbReference>
<comment type="caution">
    <text evidence="1">The sequence shown here is derived from an EMBL/GenBank/DDBJ whole genome shotgun (WGS) entry which is preliminary data.</text>
</comment>
<dbReference type="AlphaFoldDB" id="A0A6A4P076"/>
<dbReference type="Proteomes" id="UP000447434">
    <property type="component" value="Chromosome 19"/>
</dbReference>
<gene>
    <name evidence="1" type="ORF">Lalb_Chr19g0128371</name>
</gene>
<accession>A0A6A4P076</accession>
<organism evidence="1 2">
    <name type="scientific">Lupinus albus</name>
    <name type="common">White lupine</name>
    <name type="synonym">Lupinus termis</name>
    <dbReference type="NCBI Taxonomy" id="3870"/>
    <lineage>
        <taxon>Eukaryota</taxon>
        <taxon>Viridiplantae</taxon>
        <taxon>Streptophyta</taxon>
        <taxon>Embryophyta</taxon>
        <taxon>Tracheophyta</taxon>
        <taxon>Spermatophyta</taxon>
        <taxon>Magnoliopsida</taxon>
        <taxon>eudicotyledons</taxon>
        <taxon>Gunneridae</taxon>
        <taxon>Pentapetalae</taxon>
        <taxon>rosids</taxon>
        <taxon>fabids</taxon>
        <taxon>Fabales</taxon>
        <taxon>Fabaceae</taxon>
        <taxon>Papilionoideae</taxon>
        <taxon>50 kb inversion clade</taxon>
        <taxon>genistoids sensu lato</taxon>
        <taxon>core genistoids</taxon>
        <taxon>Genisteae</taxon>
        <taxon>Lupinus</taxon>
    </lineage>
</organism>
<name>A0A6A4P076_LUPAL</name>
<evidence type="ECO:0000313" key="1">
    <source>
        <dbReference type="EMBL" id="KAE9592348.1"/>
    </source>
</evidence>
<protein>
    <submittedName>
        <fullName evidence="1">Uncharacterized protein</fullName>
    </submittedName>
</protein>
<reference evidence="2" key="1">
    <citation type="journal article" date="2020" name="Nat. Commun.">
        <title>Genome sequence of the cluster root forming white lupin.</title>
        <authorList>
            <person name="Hufnagel B."/>
            <person name="Marques A."/>
            <person name="Soriano A."/>
            <person name="Marques L."/>
            <person name="Divol F."/>
            <person name="Doumas P."/>
            <person name="Sallet E."/>
            <person name="Mancinotti D."/>
            <person name="Carrere S."/>
            <person name="Marande W."/>
            <person name="Arribat S."/>
            <person name="Keller J."/>
            <person name="Huneau C."/>
            <person name="Blein T."/>
            <person name="Aime D."/>
            <person name="Laguerre M."/>
            <person name="Taylor J."/>
            <person name="Schubert V."/>
            <person name="Nelson M."/>
            <person name="Geu-Flores F."/>
            <person name="Crespi M."/>
            <person name="Gallardo-Guerrero K."/>
            <person name="Delaux P.-M."/>
            <person name="Salse J."/>
            <person name="Berges H."/>
            <person name="Guyot R."/>
            <person name="Gouzy J."/>
            <person name="Peret B."/>
        </authorList>
    </citation>
    <scope>NUCLEOTIDE SEQUENCE [LARGE SCALE GENOMIC DNA]</scope>
    <source>
        <strain evidence="2">cv. Amiga</strain>
    </source>
</reference>
<proteinExistence type="predicted"/>
<sequence length="70" mass="8096">MDKTKFKGWNRVPVLTPRLKSVLTEISPNYIGSMSAILKPDPKHIYNQSRLNKKKRQEISFGSVGDYQFL</sequence>
<keyword evidence="2" id="KW-1185">Reference proteome</keyword>